<dbReference type="Pfam" id="PF00400">
    <property type="entry name" value="WD40"/>
    <property type="match status" value="5"/>
</dbReference>
<feature type="compositionally biased region" description="Low complexity" evidence="4">
    <location>
        <begin position="30"/>
        <end position="41"/>
    </location>
</feature>
<dbReference type="SUPFAM" id="SSF50998">
    <property type="entry name" value="Quinoprotein alcohol dehydrogenase-like"/>
    <property type="match status" value="1"/>
</dbReference>
<dbReference type="SUPFAM" id="SSF50978">
    <property type="entry name" value="WD40 repeat-like"/>
    <property type="match status" value="1"/>
</dbReference>
<dbReference type="PROSITE" id="PS50082">
    <property type="entry name" value="WD_REPEATS_2"/>
    <property type="match status" value="3"/>
</dbReference>
<dbReference type="Gene3D" id="2.130.10.10">
    <property type="entry name" value="YVTN repeat-like/Quinoprotein amine dehydrogenase"/>
    <property type="match status" value="4"/>
</dbReference>
<dbReference type="PANTHER" id="PTHR19879">
    <property type="entry name" value="TRANSCRIPTION INITIATION FACTOR TFIID"/>
    <property type="match status" value="1"/>
</dbReference>
<evidence type="ECO:0000256" key="4">
    <source>
        <dbReference type="SAM" id="MobiDB-lite"/>
    </source>
</evidence>
<dbReference type="InterPro" id="IPR036322">
    <property type="entry name" value="WD40_repeat_dom_sf"/>
</dbReference>
<dbReference type="PROSITE" id="PS00678">
    <property type="entry name" value="WD_REPEATS_1"/>
    <property type="match status" value="2"/>
</dbReference>
<keyword evidence="2" id="KW-0677">Repeat</keyword>
<protein>
    <submittedName>
        <fullName evidence="6">E3 SUMO-protein ligase RanBP2</fullName>
    </submittedName>
</protein>
<name>A0A0K6GIY2_9AGAM</name>
<dbReference type="PANTHER" id="PTHR19879:SF9">
    <property type="entry name" value="TRANSCRIPTION INITIATION FACTOR TFIID SUBUNIT 5"/>
    <property type="match status" value="1"/>
</dbReference>
<dbReference type="Proteomes" id="UP000044841">
    <property type="component" value="Unassembled WGS sequence"/>
</dbReference>
<dbReference type="InterPro" id="IPR020472">
    <property type="entry name" value="WD40_PAC1"/>
</dbReference>
<dbReference type="GO" id="GO:0016874">
    <property type="term" value="F:ligase activity"/>
    <property type="evidence" value="ECO:0007669"/>
    <property type="project" value="UniProtKB-KW"/>
</dbReference>
<feature type="compositionally biased region" description="Polar residues" evidence="4">
    <location>
        <begin position="57"/>
        <end position="67"/>
    </location>
</feature>
<accession>A0A0K6GIY2</accession>
<evidence type="ECO:0000256" key="3">
    <source>
        <dbReference type="PROSITE-ProRule" id="PRU00221"/>
    </source>
</evidence>
<dbReference type="SUPFAM" id="SSF52540">
    <property type="entry name" value="P-loop containing nucleoside triphosphate hydrolases"/>
    <property type="match status" value="1"/>
</dbReference>
<feature type="domain" description="Nephrocystin 3-like N-terminal" evidence="5">
    <location>
        <begin position="289"/>
        <end position="444"/>
    </location>
</feature>
<dbReference type="InterPro" id="IPR027417">
    <property type="entry name" value="P-loop_NTPase"/>
</dbReference>
<organism evidence="6 7">
    <name type="scientific">Rhizoctonia solani</name>
    <dbReference type="NCBI Taxonomy" id="456999"/>
    <lineage>
        <taxon>Eukaryota</taxon>
        <taxon>Fungi</taxon>
        <taxon>Dikarya</taxon>
        <taxon>Basidiomycota</taxon>
        <taxon>Agaricomycotina</taxon>
        <taxon>Agaricomycetes</taxon>
        <taxon>Cantharellales</taxon>
        <taxon>Ceratobasidiaceae</taxon>
        <taxon>Rhizoctonia</taxon>
    </lineage>
</organism>
<evidence type="ECO:0000313" key="7">
    <source>
        <dbReference type="Proteomes" id="UP000044841"/>
    </source>
</evidence>
<dbReference type="Pfam" id="PF24883">
    <property type="entry name" value="NPHP3_N"/>
    <property type="match status" value="1"/>
</dbReference>
<keyword evidence="7" id="KW-1185">Reference proteome</keyword>
<evidence type="ECO:0000313" key="6">
    <source>
        <dbReference type="EMBL" id="CUA78465.1"/>
    </source>
</evidence>
<keyword evidence="1 3" id="KW-0853">WD repeat</keyword>
<feature type="repeat" description="WD" evidence="3">
    <location>
        <begin position="1002"/>
        <end position="1036"/>
    </location>
</feature>
<feature type="region of interest" description="Disordered" evidence="4">
    <location>
        <begin position="1"/>
        <end position="67"/>
    </location>
</feature>
<reference evidence="6 7" key="1">
    <citation type="submission" date="2015-07" db="EMBL/GenBank/DDBJ databases">
        <authorList>
            <person name="Noorani M."/>
        </authorList>
    </citation>
    <scope>NUCLEOTIDE SEQUENCE [LARGE SCALE GENOMIC DNA]</scope>
    <source>
        <strain evidence="6">BBA 69670</strain>
    </source>
</reference>
<dbReference type="InterPro" id="IPR015943">
    <property type="entry name" value="WD40/YVTN_repeat-like_dom_sf"/>
</dbReference>
<dbReference type="InterPro" id="IPR001680">
    <property type="entry name" value="WD40_rpt"/>
</dbReference>
<proteinExistence type="predicted"/>
<evidence type="ECO:0000256" key="1">
    <source>
        <dbReference type="ARBA" id="ARBA00022574"/>
    </source>
</evidence>
<evidence type="ECO:0000259" key="5">
    <source>
        <dbReference type="Pfam" id="PF24883"/>
    </source>
</evidence>
<dbReference type="SMART" id="SM00320">
    <property type="entry name" value="WD40"/>
    <property type="match status" value="8"/>
</dbReference>
<dbReference type="Gene3D" id="3.40.50.300">
    <property type="entry name" value="P-loop containing nucleotide triphosphate hydrolases"/>
    <property type="match status" value="1"/>
</dbReference>
<dbReference type="InterPro" id="IPR019775">
    <property type="entry name" value="WD40_repeat_CS"/>
</dbReference>
<feature type="repeat" description="WD" evidence="3">
    <location>
        <begin position="804"/>
        <end position="845"/>
    </location>
</feature>
<dbReference type="PRINTS" id="PR00320">
    <property type="entry name" value="GPROTEINBRPT"/>
</dbReference>
<gene>
    <name evidence="6" type="ORF">RSOLAG22IIIB_13166</name>
</gene>
<dbReference type="PROSITE" id="PS50294">
    <property type="entry name" value="WD_REPEATS_REGION"/>
    <property type="match status" value="2"/>
</dbReference>
<keyword evidence="6" id="KW-0436">Ligase</keyword>
<sequence>MDSAGSSKPRKDFRKLMDKLSVSRSRSRSRSPSQSSQVGPGTLTQPIERTEAIEPSSRVSNLPTSAIGTTGARLNIPIVVEPGGEGTAPSNETLGDEKMLPQTNEIEKTVKSRVPSGTDKLTNRLAWKTLRTSLQFIHETSGVFPPLSLATLAKRRDDYEELAATLSAMIDSLKQHTTSMSASDSGSLSNLALSLEQCAMDIKTTFDRMTTGKFRNASTDEEELLVHYQRVQSLFQQLQINANSSTWNMNTRLEGLHPVKQATYDSSLSTEVSRRGCTEGTRTAVLAGLNTWLHDPNSASIYWMNGMAGTGKTTVAYTFCEEVDRRKQLAASFFCTRNSTDCRDTSCIIPTISYQLARYFIPYRSALCDVLGHNPDAGLKYVMKQFKQLLKEPLQQVTSAMPDNLLVFIDALGECDSRNGIERTLDMLLRYAKQLPLKFLITSRPEYEIYSGMRLHEQSRAVIHLHDLEPSLVQADIELYLTEELEFMSPIRTEIEQLAYRSGCLFIYAATLVRYILYGMRIANPRQRLQSVLSSTPQSGRNHAEIDALYKAILESALQEADMEEHGADDVKTVLQTVLFAQEPIGIETISVLGDLMTQSEYFMRFSHYGAFFCDVVQYNQPLAQRCFGTMKSQLRFNICALDSSFVSDDEVEDLESRIKLRITPTLAYACQYWANHLGMATRSGVLSKMLNEFLSQRLLFWMEVLNLLKMINTGIDMLHKTNTWIKQIGSPLAEKVLIELIEDSYIFVTSFADCSGLAAIASWKDDTFMVGTFSSDGSRYLGGLGDAVVIRNVYNGAILVGPMLGHTKAICACCFSSDGVQAISASKDGTIRVWDAYKGRLIAGPFNYDTSHIRVLDLWAHGIHGDPVPFNYDTNFITAIAWSPDGTRIAACFQAASTVYLWNTQTGMLIDTLNVHTRPVTMVAMSPDGTIFASASDDVRLWNVHDGAPAARPHQGHAPSVVRSVTFTPDSTQVISISDRIQVWRISDGAIISKFGFELDVRTVTITPHGTQVASGSDNGTIRIWNIEDGALLAGPFYASNSGNRIYTVIDHLMYKREGSRLLARGVDGAVTIWPVHNILSSSRTPVLQFPAGEIDSMSFSSDGKLVFTQDQKSIIRGWEIHNGSSTEVLDKDHYSPSPYTPILSPDGQYTFIPNKNGTVKVVNSRDGSIVLGPWAVKSSYTAWQFSQDSATIATGSPDCSVKLWDLKSRQVIAGPFVGHASLPRYIAPSPDSSLIASWSSSGVLRIFNAFTRVLDITTTSDSQFDLHSESTLAQVYEGWNIQKDGWVTNSSSHLLFYGTVQIPKQTLFLGELWNRCYSSDIE</sequence>
<dbReference type="CDD" id="cd00200">
    <property type="entry name" value="WD40"/>
    <property type="match status" value="1"/>
</dbReference>
<dbReference type="InterPro" id="IPR056884">
    <property type="entry name" value="NPHP3-like_N"/>
</dbReference>
<feature type="repeat" description="WD" evidence="3">
    <location>
        <begin position="1187"/>
        <end position="1216"/>
    </location>
</feature>
<dbReference type="InterPro" id="IPR011047">
    <property type="entry name" value="Quinoprotein_ADH-like_sf"/>
</dbReference>
<evidence type="ECO:0000256" key="2">
    <source>
        <dbReference type="ARBA" id="ARBA00022737"/>
    </source>
</evidence>
<dbReference type="EMBL" id="CYGV01002030">
    <property type="protein sequence ID" value="CUA78465.1"/>
    <property type="molecule type" value="Genomic_DNA"/>
</dbReference>